<reference evidence="10" key="1">
    <citation type="submission" date="2025-08" db="UniProtKB">
        <authorList>
            <consortium name="RefSeq"/>
        </authorList>
    </citation>
    <scope>IDENTIFICATION</scope>
</reference>
<dbReference type="GeneID" id="105178378"/>
<evidence type="ECO:0000256" key="2">
    <source>
        <dbReference type="ARBA" id="ARBA00004167"/>
    </source>
</evidence>
<sequence>MGYMEIFLVVVFCSLLLLLAPQNRVFPWSWPLIKLMPTVFLKSHELYDKITQILTENNSTILLKTSWFTKTDILVTSDPANVQHILNSRYSIYQRGSEFRKAFDFFGDAIFLKDVQEWKEEKKFTHAFYKENRFQKSSLKIIHQTLEKSLIPVLDHMSNQNQVLDLQILFNRYMLDTTCLMATGFDPGSLRIGFPKSPLLDAMDDMAEVVFRRHILPERVWKLQRWLRIGKEKKTAEACNILNQTIADYVSKNQELNAKKQENGDEFDVLKFYLAEATAKGSTKHTETGFLAANVMTLLYAGRDTSAALLTWFFYLISRNPFAENKILAEIRENFPPRRHFFPNAQELSKLVYLHCALCETLRLFPTTPVIIREPIQEDVLPTGHKVDQTTKVILCSYAMGRMPKIWGEDCKEFKPERWILPGKGGIKHVGSNSFLGFGSGPWACPGKELAFTRMKAVAATILHNFKVEVPEGQTICPGVSAPLTLKHGLKATVSSRWI</sequence>
<evidence type="ECO:0000313" key="10">
    <source>
        <dbReference type="RefSeq" id="XP_011100144.1"/>
    </source>
</evidence>
<comment type="similarity">
    <text evidence="3">Belongs to the cytochrome P450 family.</text>
</comment>
<name>A0A6I9ULS5_SESIN</name>
<dbReference type="InParanoid" id="A0A6I9ULS5"/>
<keyword evidence="8" id="KW-0732">Signal</keyword>
<dbReference type="SUPFAM" id="SSF48264">
    <property type="entry name" value="Cytochrome P450"/>
    <property type="match status" value="1"/>
</dbReference>
<feature type="signal peptide" evidence="8">
    <location>
        <begin position="1"/>
        <end position="27"/>
    </location>
</feature>
<keyword evidence="6 7" id="KW-0408">Iron</keyword>
<gene>
    <name evidence="10" type="primary">LOC105178378</name>
</gene>
<evidence type="ECO:0000256" key="4">
    <source>
        <dbReference type="ARBA" id="ARBA00022723"/>
    </source>
</evidence>
<dbReference type="GO" id="GO:0004497">
    <property type="term" value="F:monooxygenase activity"/>
    <property type="evidence" value="ECO:0007669"/>
    <property type="project" value="InterPro"/>
</dbReference>
<dbReference type="GO" id="GO:0005506">
    <property type="term" value="F:iron ion binding"/>
    <property type="evidence" value="ECO:0007669"/>
    <property type="project" value="InterPro"/>
</dbReference>
<evidence type="ECO:0000256" key="7">
    <source>
        <dbReference type="PIRSR" id="PIRSR602401-1"/>
    </source>
</evidence>
<keyword evidence="7" id="KW-0349">Heme</keyword>
<evidence type="ECO:0000256" key="3">
    <source>
        <dbReference type="ARBA" id="ARBA00010617"/>
    </source>
</evidence>
<evidence type="ECO:0000256" key="6">
    <source>
        <dbReference type="ARBA" id="ARBA00023004"/>
    </source>
</evidence>
<keyword evidence="4 7" id="KW-0479">Metal-binding</keyword>
<organism evidence="9 10">
    <name type="scientific">Sesamum indicum</name>
    <name type="common">Oriental sesame</name>
    <name type="synonym">Sesamum orientale</name>
    <dbReference type="NCBI Taxonomy" id="4182"/>
    <lineage>
        <taxon>Eukaryota</taxon>
        <taxon>Viridiplantae</taxon>
        <taxon>Streptophyta</taxon>
        <taxon>Embryophyta</taxon>
        <taxon>Tracheophyta</taxon>
        <taxon>Spermatophyta</taxon>
        <taxon>Magnoliopsida</taxon>
        <taxon>eudicotyledons</taxon>
        <taxon>Gunneridae</taxon>
        <taxon>Pentapetalae</taxon>
        <taxon>asterids</taxon>
        <taxon>lamiids</taxon>
        <taxon>Lamiales</taxon>
        <taxon>Pedaliaceae</taxon>
        <taxon>Sesamum</taxon>
    </lineage>
</organism>
<dbReference type="GO" id="GO:0020037">
    <property type="term" value="F:heme binding"/>
    <property type="evidence" value="ECO:0007669"/>
    <property type="project" value="InterPro"/>
</dbReference>
<protein>
    <submittedName>
        <fullName evidence="10">Alkane hydroxylase MAH1-like</fullName>
    </submittedName>
</protein>
<dbReference type="Pfam" id="PF00067">
    <property type="entry name" value="p450"/>
    <property type="match status" value="1"/>
</dbReference>
<evidence type="ECO:0000256" key="1">
    <source>
        <dbReference type="ARBA" id="ARBA00001971"/>
    </source>
</evidence>
<dbReference type="PANTHER" id="PTHR24296">
    <property type="entry name" value="CYTOCHROME P450"/>
    <property type="match status" value="1"/>
</dbReference>
<dbReference type="GO" id="GO:0016020">
    <property type="term" value="C:membrane"/>
    <property type="evidence" value="ECO:0007669"/>
    <property type="project" value="UniProtKB-SubCell"/>
</dbReference>
<evidence type="ECO:0000256" key="8">
    <source>
        <dbReference type="SAM" id="SignalP"/>
    </source>
</evidence>
<dbReference type="AlphaFoldDB" id="A0A6I9ULS5"/>
<comment type="cofactor">
    <cofactor evidence="1 7">
        <name>heme</name>
        <dbReference type="ChEBI" id="CHEBI:30413"/>
    </cofactor>
</comment>
<dbReference type="GO" id="GO:0016705">
    <property type="term" value="F:oxidoreductase activity, acting on paired donors, with incorporation or reduction of molecular oxygen"/>
    <property type="evidence" value="ECO:0007669"/>
    <property type="project" value="InterPro"/>
</dbReference>
<feature type="chain" id="PRO_5026866853" evidence="8">
    <location>
        <begin position="28"/>
        <end position="499"/>
    </location>
</feature>
<feature type="binding site" description="axial binding residue" evidence="7">
    <location>
        <position position="445"/>
    </location>
    <ligand>
        <name>heme</name>
        <dbReference type="ChEBI" id="CHEBI:30413"/>
    </ligand>
    <ligandPart>
        <name>Fe</name>
        <dbReference type="ChEBI" id="CHEBI:18248"/>
    </ligandPart>
</feature>
<dbReference type="InterPro" id="IPR001128">
    <property type="entry name" value="Cyt_P450"/>
</dbReference>
<dbReference type="KEGG" id="sind:105178378"/>
<dbReference type="PRINTS" id="PR00463">
    <property type="entry name" value="EP450I"/>
</dbReference>
<dbReference type="InterPro" id="IPR036396">
    <property type="entry name" value="Cyt_P450_sf"/>
</dbReference>
<dbReference type="CDD" id="cd11064">
    <property type="entry name" value="CYP86A"/>
    <property type="match status" value="1"/>
</dbReference>
<dbReference type="Gene3D" id="1.10.630.10">
    <property type="entry name" value="Cytochrome P450"/>
    <property type="match status" value="1"/>
</dbReference>
<keyword evidence="9" id="KW-1185">Reference proteome</keyword>
<keyword evidence="5" id="KW-0560">Oxidoreductase</keyword>
<dbReference type="Proteomes" id="UP000504604">
    <property type="component" value="Linkage group LG15"/>
</dbReference>
<proteinExistence type="inferred from homology"/>
<dbReference type="OrthoDB" id="1470350at2759"/>
<dbReference type="RefSeq" id="XP_011100144.1">
    <property type="nucleotide sequence ID" value="XM_011101842.1"/>
</dbReference>
<evidence type="ECO:0000256" key="5">
    <source>
        <dbReference type="ARBA" id="ARBA00023002"/>
    </source>
</evidence>
<accession>A0A6I9ULS5</accession>
<dbReference type="InterPro" id="IPR002401">
    <property type="entry name" value="Cyt_P450_E_grp-I"/>
</dbReference>
<evidence type="ECO:0000313" key="9">
    <source>
        <dbReference type="Proteomes" id="UP000504604"/>
    </source>
</evidence>
<comment type="subcellular location">
    <subcellularLocation>
        <location evidence="2">Membrane</location>
        <topology evidence="2">Single-pass membrane protein</topology>
    </subcellularLocation>
</comment>
<dbReference type="PRINTS" id="PR00385">
    <property type="entry name" value="P450"/>
</dbReference>